<keyword evidence="3 4" id="KW-0479">Metal-binding</keyword>
<protein>
    <submittedName>
        <fullName evidence="6">Homocysteine S-methyltransferase family protein</fullName>
    </submittedName>
</protein>
<reference evidence="6 7" key="1">
    <citation type="submission" date="2019-01" db="EMBL/GenBank/DDBJ databases">
        <title>Egibacter rhizosphaerae EGI 80759T.</title>
        <authorList>
            <person name="Chen D.-D."/>
            <person name="Tian Y."/>
            <person name="Jiao J.-Y."/>
            <person name="Zhang X.-T."/>
            <person name="Zhang Y.-G."/>
            <person name="Zhang Y."/>
            <person name="Xiao M."/>
            <person name="Shu W.-S."/>
            <person name="Li W.-J."/>
        </authorList>
    </citation>
    <scope>NUCLEOTIDE SEQUENCE [LARGE SCALE GENOMIC DNA]</scope>
    <source>
        <strain evidence="6 7">EGI 80759</strain>
    </source>
</reference>
<evidence type="ECO:0000256" key="3">
    <source>
        <dbReference type="PIRSR" id="PIRSR037505-2"/>
    </source>
</evidence>
<evidence type="ECO:0000259" key="5">
    <source>
        <dbReference type="PROSITE" id="PS50970"/>
    </source>
</evidence>
<dbReference type="GO" id="GO:0008270">
    <property type="term" value="F:zinc ion binding"/>
    <property type="evidence" value="ECO:0007669"/>
    <property type="project" value="InterPro"/>
</dbReference>
<organism evidence="6 7">
    <name type="scientific">Egibacter rhizosphaerae</name>
    <dbReference type="NCBI Taxonomy" id="1670831"/>
    <lineage>
        <taxon>Bacteria</taxon>
        <taxon>Bacillati</taxon>
        <taxon>Actinomycetota</taxon>
        <taxon>Nitriliruptoria</taxon>
        <taxon>Egibacterales</taxon>
        <taxon>Egibacteraceae</taxon>
        <taxon>Egibacter</taxon>
    </lineage>
</organism>
<keyword evidence="1 4" id="KW-0489">Methyltransferase</keyword>
<dbReference type="KEGG" id="erz:ER308_05595"/>
<evidence type="ECO:0000313" key="6">
    <source>
        <dbReference type="EMBL" id="QBI19070.1"/>
    </source>
</evidence>
<evidence type="ECO:0000256" key="2">
    <source>
        <dbReference type="ARBA" id="ARBA00022679"/>
    </source>
</evidence>
<dbReference type="InterPro" id="IPR017226">
    <property type="entry name" value="BHMT-like"/>
</dbReference>
<feature type="domain" description="Hcy-binding" evidence="5">
    <location>
        <begin position="18"/>
        <end position="328"/>
    </location>
</feature>
<proteinExistence type="predicted"/>
<evidence type="ECO:0000256" key="1">
    <source>
        <dbReference type="ARBA" id="ARBA00022603"/>
    </source>
</evidence>
<feature type="binding site" evidence="3 4">
    <location>
        <position position="313"/>
    </location>
    <ligand>
        <name>Zn(2+)</name>
        <dbReference type="ChEBI" id="CHEBI:29105"/>
    </ligand>
</feature>
<dbReference type="GO" id="GO:0009086">
    <property type="term" value="P:methionine biosynthetic process"/>
    <property type="evidence" value="ECO:0007669"/>
    <property type="project" value="InterPro"/>
</dbReference>
<keyword evidence="2 4" id="KW-0808">Transferase</keyword>
<dbReference type="InterPro" id="IPR036589">
    <property type="entry name" value="HCY_dom_sf"/>
</dbReference>
<dbReference type="GO" id="GO:0032259">
    <property type="term" value="P:methylation"/>
    <property type="evidence" value="ECO:0007669"/>
    <property type="project" value="UniProtKB-KW"/>
</dbReference>
<dbReference type="PIRSF" id="PIRSF037505">
    <property type="entry name" value="Betaine_HMT"/>
    <property type="match status" value="1"/>
</dbReference>
<name>A0A411YCZ5_9ACTN</name>
<evidence type="ECO:0000256" key="4">
    <source>
        <dbReference type="PROSITE-ProRule" id="PRU00333"/>
    </source>
</evidence>
<dbReference type="InterPro" id="IPR003726">
    <property type="entry name" value="HCY_dom"/>
</dbReference>
<dbReference type="PROSITE" id="PS50970">
    <property type="entry name" value="HCY"/>
    <property type="match status" value="1"/>
</dbReference>
<dbReference type="OrthoDB" id="9803687at2"/>
<dbReference type="Pfam" id="PF02574">
    <property type="entry name" value="S-methyl_trans"/>
    <property type="match status" value="1"/>
</dbReference>
<keyword evidence="7" id="KW-1185">Reference proteome</keyword>
<dbReference type="Gene3D" id="3.20.20.330">
    <property type="entry name" value="Homocysteine-binding-like domain"/>
    <property type="match status" value="1"/>
</dbReference>
<accession>A0A411YCZ5</accession>
<feature type="binding site" evidence="3 4">
    <location>
        <position position="226"/>
    </location>
    <ligand>
        <name>Zn(2+)</name>
        <dbReference type="ChEBI" id="CHEBI:29105"/>
    </ligand>
</feature>
<evidence type="ECO:0000313" key="7">
    <source>
        <dbReference type="Proteomes" id="UP000291469"/>
    </source>
</evidence>
<dbReference type="GO" id="GO:0008168">
    <property type="term" value="F:methyltransferase activity"/>
    <property type="evidence" value="ECO:0007669"/>
    <property type="project" value="UniProtKB-UniRule"/>
</dbReference>
<dbReference type="AlphaFoldDB" id="A0A411YCZ5"/>
<dbReference type="RefSeq" id="WP_131154067.1">
    <property type="nucleotide sequence ID" value="NZ_CP036402.1"/>
</dbReference>
<dbReference type="SUPFAM" id="SSF82282">
    <property type="entry name" value="Homocysteine S-methyltransferase"/>
    <property type="match status" value="1"/>
</dbReference>
<dbReference type="EMBL" id="CP036402">
    <property type="protein sequence ID" value="QBI19070.1"/>
    <property type="molecule type" value="Genomic_DNA"/>
</dbReference>
<gene>
    <name evidence="6" type="ORF">ER308_05595</name>
</gene>
<comment type="cofactor">
    <cofactor evidence="3">
        <name>Zn(2+)</name>
        <dbReference type="ChEBI" id="CHEBI:29105"/>
    </cofactor>
    <text evidence="3">Binds 1 zinc ion per subunit.</text>
</comment>
<dbReference type="PANTHER" id="PTHR11103:SF18">
    <property type="entry name" value="SLR1189 PROTEIN"/>
    <property type="match status" value="1"/>
</dbReference>
<dbReference type="Proteomes" id="UP000291469">
    <property type="component" value="Chromosome"/>
</dbReference>
<keyword evidence="3 4" id="KW-0862">Zinc</keyword>
<dbReference type="PANTHER" id="PTHR11103">
    <property type="entry name" value="SLR1189 PROTEIN"/>
    <property type="match status" value="1"/>
</dbReference>
<sequence length="364" mass="39439">MSAHANDDPRDRNGTRTSRGLLERLESGTVICAEGYLFELERRGYLQAGTFVPEVVLEHPGALAQFHRELVRAGSDVIEAFTYYAHREKLRLIGKEHLLEPMNRRAIELAHEVAAEFPHDPPLVAGNLANTNTYRPDDPRTAAEASGMFAEQARWAAEGGVDYLIGETFYYAHEAELALEAMSETGLPAVVTFGLPATGVLLDDIEVEAACVRLAERGAAVVGLNCFRGFDTILPALRGIRAAVDVPVAALPVPYRTTAQQPTFFTLRDSDHAALGDGRPFPLALEPFQCNRFEAAAFADTAREAGISYLGLCCGAAPHHIRAMAEALGRTRPASSYAPDMSKHFAFGTDPSLASHHEEVAASL</sequence>
<feature type="binding site" evidence="3 4">
    <location>
        <position position="314"/>
    </location>
    <ligand>
        <name>Zn(2+)</name>
        <dbReference type="ChEBI" id="CHEBI:29105"/>
    </ligand>
</feature>